<dbReference type="SUPFAM" id="SSF49299">
    <property type="entry name" value="PKD domain"/>
    <property type="match status" value="1"/>
</dbReference>
<feature type="transmembrane region" description="Helical" evidence="25">
    <location>
        <begin position="2399"/>
        <end position="2419"/>
    </location>
</feature>
<keyword evidence="15" id="KW-0325">Glycoprotein</keyword>
<feature type="transmembrane region" description="Helical" evidence="25">
    <location>
        <begin position="2078"/>
        <end position="2097"/>
    </location>
</feature>
<dbReference type="InterPro" id="IPR001024">
    <property type="entry name" value="PLAT/LH2_dom"/>
</dbReference>
<dbReference type="InterPro" id="IPR057244">
    <property type="entry name" value="GAIN_B"/>
</dbReference>
<evidence type="ECO:0000256" key="22">
    <source>
        <dbReference type="ARBA" id="ARBA00082084"/>
    </source>
</evidence>
<dbReference type="GO" id="GO:0060170">
    <property type="term" value="C:ciliary membrane"/>
    <property type="evidence" value="ECO:0007669"/>
    <property type="project" value="UniProtKB-SubCell"/>
</dbReference>
<keyword evidence="7 25" id="KW-0812">Transmembrane</keyword>
<dbReference type="Pfam" id="PF00801">
    <property type="entry name" value="PKD"/>
    <property type="match status" value="2"/>
</dbReference>
<reference evidence="30" key="1">
    <citation type="journal article" date="2021" name="Evol. Appl.">
        <title>The genome of the Pyrenean desman and the effects of bottlenecks and inbreeding on the genomic landscape of an endangered species.</title>
        <authorList>
            <person name="Escoda L."/>
            <person name="Castresana J."/>
        </authorList>
    </citation>
    <scope>NUCLEOTIDE SEQUENCE</scope>
    <source>
        <strain evidence="30">IBE-C5619</strain>
    </source>
</reference>
<keyword evidence="5" id="KW-0109">Calcium transport</keyword>
<keyword evidence="17" id="KW-0407">Ion channel</keyword>
<evidence type="ECO:0000256" key="21">
    <source>
        <dbReference type="ARBA" id="ARBA00081200"/>
    </source>
</evidence>
<feature type="region of interest" description="Disordered" evidence="24">
    <location>
        <begin position="790"/>
        <end position="812"/>
    </location>
</feature>
<evidence type="ECO:0000256" key="7">
    <source>
        <dbReference type="ARBA" id="ARBA00022692"/>
    </source>
</evidence>
<dbReference type="SUPFAM" id="SSF49723">
    <property type="entry name" value="Lipase/lipooxygenase domain (PLAT/LH2 domain)"/>
    <property type="match status" value="1"/>
</dbReference>
<evidence type="ECO:0000256" key="6">
    <source>
        <dbReference type="ARBA" id="ARBA00022673"/>
    </source>
</evidence>
<keyword evidence="13 25" id="KW-0472">Membrane</keyword>
<evidence type="ECO:0000256" key="1">
    <source>
        <dbReference type="ARBA" id="ARBA00004272"/>
    </source>
</evidence>
<evidence type="ECO:0000256" key="17">
    <source>
        <dbReference type="ARBA" id="ARBA00023303"/>
    </source>
</evidence>
<dbReference type="PROSITE" id="PS50095">
    <property type="entry name" value="PLAT"/>
    <property type="match status" value="1"/>
</dbReference>
<dbReference type="InterPro" id="IPR013783">
    <property type="entry name" value="Ig-like_fold"/>
</dbReference>
<dbReference type="InterPro" id="IPR036392">
    <property type="entry name" value="PLAT/LH2_dom_sf"/>
</dbReference>
<evidence type="ECO:0000256" key="5">
    <source>
        <dbReference type="ARBA" id="ARBA00022568"/>
    </source>
</evidence>
<keyword evidence="8" id="KW-0677">Repeat</keyword>
<feature type="transmembrane region" description="Helical" evidence="25">
    <location>
        <begin position="1707"/>
        <end position="1728"/>
    </location>
</feature>
<dbReference type="PANTHER" id="PTHR46730">
    <property type="entry name" value="POLYCYSTIN-1"/>
    <property type="match status" value="1"/>
</dbReference>
<evidence type="ECO:0000256" key="9">
    <source>
        <dbReference type="ARBA" id="ARBA00022837"/>
    </source>
</evidence>
<comment type="function">
    <text evidence="18">Component of a calcium-permeant ion channel formed by PKD1L2 and PKD1L1 in primary cilia, where it controls cilium calcium concentration, without affecting cytoplasmic calcium concentration, and regulates sonic hedgehog/SHH signaling and GLI2 transcription. The PKD1L1:PKD2L1 channel complex is mechanosensitive only at high pressures and is highly temperature sensitive. Also involved in left/right axis specification downstream of nodal flow by forming a complex with PKD2 in cilia to facilitate flow detection in left/right patterning. May function as a G-protein-coupled receptor.</text>
</comment>
<evidence type="ECO:0000259" key="27">
    <source>
        <dbReference type="PROSITE" id="PS50095"/>
    </source>
</evidence>
<dbReference type="Pfam" id="PF02010">
    <property type="entry name" value="REJ"/>
    <property type="match status" value="2"/>
</dbReference>
<feature type="transmembrane region" description="Helical" evidence="25">
    <location>
        <begin position="1462"/>
        <end position="1480"/>
    </location>
</feature>
<dbReference type="PROSITE" id="PS50093">
    <property type="entry name" value="PKD"/>
    <property type="match status" value="1"/>
</dbReference>
<dbReference type="FunFam" id="2.60.60.20:FF:000017">
    <property type="entry name" value="Polycystin 1 like 1, transient receptor potential channel interacting"/>
    <property type="match status" value="1"/>
</dbReference>
<feature type="transmembrane region" description="Helical" evidence="25">
    <location>
        <begin position="2309"/>
        <end position="2332"/>
    </location>
</feature>
<evidence type="ECO:0000256" key="23">
    <source>
        <dbReference type="PROSITE-ProRule" id="PRU00152"/>
    </source>
</evidence>
<dbReference type="InterPro" id="IPR000601">
    <property type="entry name" value="PKD_dom"/>
</dbReference>
<evidence type="ECO:0000256" key="11">
    <source>
        <dbReference type="ARBA" id="ARBA00023065"/>
    </source>
</evidence>
<dbReference type="CDD" id="cd00146">
    <property type="entry name" value="PKD"/>
    <property type="match status" value="1"/>
</dbReference>
<comment type="caution">
    <text evidence="23">Lacks conserved residue(s) required for the propagation of feature annotation.</text>
</comment>
<feature type="region of interest" description="Disordered" evidence="24">
    <location>
        <begin position="1776"/>
        <end position="1829"/>
    </location>
</feature>
<keyword evidence="9" id="KW-0106">Calcium</keyword>
<evidence type="ECO:0000259" key="28">
    <source>
        <dbReference type="PROSITE" id="PS50221"/>
    </source>
</evidence>
<keyword evidence="14" id="KW-1015">Disulfide bond</keyword>
<keyword evidence="4" id="KW-1003">Cell membrane</keyword>
<keyword evidence="10 25" id="KW-1133">Transmembrane helix</keyword>
<evidence type="ECO:0000256" key="2">
    <source>
        <dbReference type="ARBA" id="ARBA00007200"/>
    </source>
</evidence>
<comment type="similarity">
    <text evidence="2">Belongs to the polycystin family.</text>
</comment>
<dbReference type="Pfam" id="PF20519">
    <property type="entry name" value="Polycystin_dom"/>
    <property type="match status" value="1"/>
</dbReference>
<dbReference type="InterPro" id="IPR046791">
    <property type="entry name" value="Polycystin_dom"/>
</dbReference>
<dbReference type="PANTHER" id="PTHR46730:SF4">
    <property type="entry name" value="POLYCYSTIC KIDNEY DISEASE PROTEIN 1-LIKE 1"/>
    <property type="match status" value="1"/>
</dbReference>
<evidence type="ECO:0000259" key="29">
    <source>
        <dbReference type="PROSITE" id="PS51111"/>
    </source>
</evidence>
<dbReference type="Gene3D" id="2.60.60.20">
    <property type="entry name" value="PLAT/LH2 domain"/>
    <property type="match status" value="1"/>
</dbReference>
<comment type="subunit">
    <text evidence="19">Heterodimer. Interacts with PKD2 to form a calcium channel. Interacts with PKD2L1; to form ciliary calcium channel. May interact with GNA12, GNAS, GNAI1 and GNAI2.</text>
</comment>
<name>A0A8J6A4L7_GALPY</name>
<feature type="transmembrane region" description="Helical" evidence="25">
    <location>
        <begin position="2344"/>
        <end position="2362"/>
    </location>
</feature>
<evidence type="ECO:0000256" key="20">
    <source>
        <dbReference type="ARBA" id="ARBA00073797"/>
    </source>
</evidence>
<dbReference type="SMART" id="SM00308">
    <property type="entry name" value="LH2"/>
    <property type="match status" value="1"/>
</dbReference>
<keyword evidence="12" id="KW-0969">Cilium</keyword>
<sequence>CTCPVASSCSLRTDISFCATKPLCSSEGMELLPETDHTGTTATTGAPGVGAVAAQTHGPISPYLTFLSSSTGLPSTRSTGGLSASQPGPQQPCLHIQCQPGAVPMPGPASAVDTAIHHFPETNIWAPPNLGFHVQMASEVDLCLEMDFGDSFGIQMKIRNMSEEMALTTYHQYRKEGVYRLKAVVYNELYETEVELGPYYVEVSHGAMSVYMNSSSVHADEVLAFAVSTSDERSTVVMHHFPSIFSYNVSFTSQMQVGDSEAWSSLTVWYQMQSVSVYTHGTVFAADTDITFTAVTKETTRLEFLWYFGDGPPVKTTMSNVKKRFSIPKYLVMVRASNGVSSVVSEPCHIRVQKRIVANRLASTSSALVNASVTFECRINFGTDVAYLWNFGDGAVSLGSSSTSHVYHREGEFTVEVLAFNNVSTASLRKHLFIVREPCQPPPVKNMGPKKIQVWRSQPVKIGVTFEAAILCDISRGLSYTWSFRNSAGWLVPLPPAISARGQTITVPSYFLEPGNYTALAKVQVEGSVVYSNYCVGLEVRSRAPVSVISEGTHLFVSRTSSATIVLRGSQSYDPDIPGAVLRYHWKCTAASMLGHPCFASSSPHFLDTSVPTLVFAANSLSDSYDQFLVTLTVSSNGRNSSEAQVFLSTHSDPMLRFIHITRVNFKDIFVSWNEELSFQAECEDCDGMFNLSYSWDLFSVNATEKNSLEVPFCRAVGHLGSSGLGSIFKLSEIHPLFKDPNEADVTALSPWELLPNTPGQPTLSASGSTPTETLGDFEAYYSDIQEAMPAEGRHPGTNLPGSEPGVHDDGDHGDGDNLVGPHLPTIGTKPTLLVDWPKSLLARAVFHGYTSSGVTERAVTVQPYSLGPGETYVLQASVASKHSLLGKAQLYLTVNQAPGDVSCQVQPPHGLEAHTIFSIFCMSGRPDFVYEFSYGIGNTSKYILYHGRDTQYYFALPAGEPVDNYKVTVSIQITDGQGSQGQPCTVEVTVLPRFHGNHCPDEDIYNSSLRNLSTLQLMQSHTEIRNYIMMITKILSRWAKENKNLSCGQWSKIQDAFISSVCRLTFMDQEEMIDSILMLRELIHFPNKLSFRSAVLILKYSQTLPERSWPSGRFVVDKRWVSKLILLVTGILEVSDQEKSRNADFLREEGTKVILDLLVSYLCLKKEPGLHISTGLMEIHAQIHHDLQSSVQRVGSIQVHLPADVVRHTPAGAETQSPCYTSQLMLFKKNLYPGRAAPGQLGPVMALFLHNCSSRRPISSRRLREPVVVEFGEEDSPAHRRNKMTFVLLRDKVNFHQFTGHSENPLESLQIRIEFSKPAAKAFPVLLLVRLSEKPTPSNFLVKQTYFWDESTVHIYLPAVSQKDTNLGYLSLLDADYDRKPLNKYFAKAVNYTVHFQWIQCLFWDMKEWKFGRFSPQPGTFPGKLNCSYDHLATFAVARRKLNASFEISDISKFQRHPENLLPGIFVVVLIILYAFLVTKSRCVDHREKKKTGYIFLQENTPPSHQLYAVVVDTGFRAPSRFRAKVYIVLCGENGLSEPRELFCPEKPLFESNSRHTFILSAPAMLGPLQKICLWYDSHGPSPAWYVSHVMVKELSTCEGRCWFFPAECWLAVSRRQSLEGRVERELTRLHRGPGFQKNYGLSAQKWLSSKILPSLHIDPMSVTVSCRLLFQLFYSKFTEYLEDFHVWVSVYSRPSCSGFLHTPRLTVALTLLCSYACLAALVTFVGQDQLLLGVDPTNITLGSFQMGFLCTLLASPGAQLLSLLFRLSKVPETHLHGPPGSTSQPEQSPSEATRPSRAQPHLPLRGVQTGVAQGPSSQGRMPGAQKMHEQNPLVILSQSTRSWRWVTNGDEAGCLSLDLEVCEADLRQRTLREKNDDDVLVSGHDIGGTSVQPAELGGRAYRAGPPLGGEFEGHAMHWWPKTPLPWSGSAAWAICGMVSVVCGLGTGFLGYRFDSTQCVQWLYLLTGSVACCVLLTQPLMIGIVALGFAWKRKNDKHFFTASLHAATKDLDTELKGPPETYSTVSSSCRVPNCASEMENVLAARHQARRLRWACLPSTAQLQVSRARTRREMRARVALRDIPVYIFMLLLLLFIVHGKFSRDEYSLNQAIRNEFACSSGDLRSMDDWWRWSLSTLLGGLFPESSAASTPHAQPGALGGKCYQLGTLVIKQLKVLPGSSCELSSSFSTFTENLLPTCSLTFGGSETNPSMGPKIQRVASSGPRGCKETHELHLGSTRPTVREALTKLRASRWMDHSTRIVSLHFSLYNPPTRLFSSVCLSTEVLPNGGLILSSMVESFTLFYSDSPHFLLPELILLVLGLIHFSFQLYIMIEKGIHNYWRKPRNWLELSIVGANLTYYIAWSRLVNLAEEVKEEFQKGVFQGFMDLSHMASWNQKVRWLQGILSFFLILKCTCLLGIRKTLTPCSFMRRCSFSSISAPVLSRVFSLQLVGILVLASLSHLHGFLLFTCILPSGTFSDSFHGLLFRFPGRSQSDTFYGLSQSNQQTMAWCYWVIFIVMATLWLGMLKRSLMIFGQKRRFFQRNFLVRLKDVAACMWGKVLSLLGLGRPEVEETEVAEDHSYYLDEFENLLDELLLKINGLSDNLQLPLLEQQSNNTLEAREEDRPLVSVSVTGISK</sequence>
<dbReference type="OrthoDB" id="10044145at2759"/>
<dbReference type="InterPro" id="IPR022409">
    <property type="entry name" value="PKD/Chitinase_dom"/>
</dbReference>
<dbReference type="InterPro" id="IPR035986">
    <property type="entry name" value="PKD_dom_sf"/>
</dbReference>
<feature type="domain" description="PLAT" evidence="27">
    <location>
        <begin position="1507"/>
        <end position="1626"/>
    </location>
</feature>
<proteinExistence type="inferred from homology"/>
<dbReference type="GO" id="GO:0005262">
    <property type="term" value="F:calcium channel activity"/>
    <property type="evidence" value="ECO:0007669"/>
    <property type="project" value="UniProtKB-KW"/>
</dbReference>
<protein>
    <recommendedName>
        <fullName evidence="20">Polycystin-1-like protein 1</fullName>
    </recommendedName>
    <alternativeName>
        <fullName evidence="22">PC1-like 1 protein</fullName>
    </alternativeName>
    <alternativeName>
        <fullName evidence="21">Polycystic kidney disease protein 1-like 1</fullName>
    </alternativeName>
</protein>
<dbReference type="Pfam" id="PF01477">
    <property type="entry name" value="PLAT"/>
    <property type="match status" value="1"/>
</dbReference>
<dbReference type="Gene3D" id="2.60.40.10">
    <property type="entry name" value="Immunoglobulins"/>
    <property type="match status" value="2"/>
</dbReference>
<feature type="non-terminal residue" evidence="30">
    <location>
        <position position="2636"/>
    </location>
</feature>
<feature type="domain" description="GAIN-B" evidence="28">
    <location>
        <begin position="1297"/>
        <end position="1446"/>
    </location>
</feature>
<feature type="transmembrane region" description="Helical" evidence="25">
    <location>
        <begin position="1748"/>
        <end position="1767"/>
    </location>
</feature>
<keyword evidence="3" id="KW-0813">Transport</keyword>
<comment type="caution">
    <text evidence="30">The sequence shown here is derived from an EMBL/GenBank/DDBJ whole genome shotgun (WGS) entry which is preliminary data.</text>
</comment>
<feature type="transmembrane region" description="Helical" evidence="25">
    <location>
        <begin position="1963"/>
        <end position="1992"/>
    </location>
</feature>
<evidence type="ECO:0000256" key="3">
    <source>
        <dbReference type="ARBA" id="ARBA00022448"/>
    </source>
</evidence>
<evidence type="ECO:0000256" key="10">
    <source>
        <dbReference type="ARBA" id="ARBA00022989"/>
    </source>
</evidence>
<comment type="subcellular location">
    <subcellularLocation>
        <location evidence="1">Cell projection</location>
        <location evidence="1">Cilium membrane</location>
        <topology evidence="1">Multi-pass membrane protein</topology>
    </subcellularLocation>
</comment>
<keyword evidence="16" id="KW-0966">Cell projection</keyword>
<organism evidence="30 31">
    <name type="scientific">Galemys pyrenaicus</name>
    <name type="common">Iberian desman</name>
    <name type="synonym">Pyrenean desman</name>
    <dbReference type="NCBI Taxonomy" id="202257"/>
    <lineage>
        <taxon>Eukaryota</taxon>
        <taxon>Metazoa</taxon>
        <taxon>Chordata</taxon>
        <taxon>Craniata</taxon>
        <taxon>Vertebrata</taxon>
        <taxon>Euteleostomi</taxon>
        <taxon>Mammalia</taxon>
        <taxon>Eutheria</taxon>
        <taxon>Laurasiatheria</taxon>
        <taxon>Eulipotyphla</taxon>
        <taxon>Talpidae</taxon>
        <taxon>Galemys</taxon>
    </lineage>
</organism>
<dbReference type="PROSITE" id="PS51111">
    <property type="entry name" value="REJ"/>
    <property type="match status" value="1"/>
</dbReference>
<evidence type="ECO:0000256" key="24">
    <source>
        <dbReference type="SAM" id="MobiDB-lite"/>
    </source>
</evidence>
<dbReference type="InterPro" id="IPR002859">
    <property type="entry name" value="PKD/REJ-like"/>
</dbReference>
<evidence type="ECO:0000256" key="8">
    <source>
        <dbReference type="ARBA" id="ARBA00022737"/>
    </source>
</evidence>
<evidence type="ECO:0000256" key="16">
    <source>
        <dbReference type="ARBA" id="ARBA00023273"/>
    </source>
</evidence>
<evidence type="ECO:0000256" key="19">
    <source>
        <dbReference type="ARBA" id="ARBA00063851"/>
    </source>
</evidence>
<keyword evidence="11" id="KW-0406">Ion transport</keyword>
<accession>A0A8J6A4L7</accession>
<keyword evidence="6" id="KW-0107">Calcium channel</keyword>
<feature type="compositionally biased region" description="Polar residues" evidence="24">
    <location>
        <begin position="1812"/>
        <end position="1821"/>
    </location>
</feature>
<dbReference type="SMART" id="SM00089">
    <property type="entry name" value="PKD"/>
    <property type="match status" value="2"/>
</dbReference>
<dbReference type="InterPro" id="IPR014010">
    <property type="entry name" value="REJ_dom"/>
</dbReference>
<evidence type="ECO:0000256" key="14">
    <source>
        <dbReference type="ARBA" id="ARBA00023157"/>
    </source>
</evidence>
<gene>
    <name evidence="30" type="ORF">J0S82_002621</name>
</gene>
<dbReference type="Proteomes" id="UP000700334">
    <property type="component" value="Unassembled WGS sequence"/>
</dbReference>
<evidence type="ECO:0000256" key="4">
    <source>
        <dbReference type="ARBA" id="ARBA00022475"/>
    </source>
</evidence>
<dbReference type="FunFam" id="2.60.40.10:FF:000825">
    <property type="entry name" value="Polycystin 1, transient receptor potential channel interacting"/>
    <property type="match status" value="1"/>
</dbReference>
<evidence type="ECO:0000256" key="25">
    <source>
        <dbReference type="SAM" id="Phobius"/>
    </source>
</evidence>
<evidence type="ECO:0000313" key="30">
    <source>
        <dbReference type="EMBL" id="KAG8510565.1"/>
    </source>
</evidence>
<feature type="domain" description="REJ" evidence="29">
    <location>
        <begin position="439"/>
        <end position="1282"/>
    </location>
</feature>
<evidence type="ECO:0000256" key="18">
    <source>
        <dbReference type="ARBA" id="ARBA00054690"/>
    </source>
</evidence>
<evidence type="ECO:0000256" key="13">
    <source>
        <dbReference type="ARBA" id="ARBA00023136"/>
    </source>
</evidence>
<keyword evidence="31" id="KW-1185">Reference proteome</keyword>
<feature type="transmembrane region" description="Helical" evidence="25">
    <location>
        <begin position="1932"/>
        <end position="1951"/>
    </location>
</feature>
<evidence type="ECO:0000259" key="26">
    <source>
        <dbReference type="PROSITE" id="PS50093"/>
    </source>
</evidence>
<feature type="compositionally biased region" description="Polar residues" evidence="24">
    <location>
        <begin position="1782"/>
        <end position="1795"/>
    </location>
</feature>
<evidence type="ECO:0000256" key="12">
    <source>
        <dbReference type="ARBA" id="ARBA00023069"/>
    </source>
</evidence>
<dbReference type="PROSITE" id="PS50221">
    <property type="entry name" value="GAIN_B"/>
    <property type="match status" value="1"/>
</dbReference>
<feature type="domain" description="PKD" evidence="26">
    <location>
        <begin position="356"/>
        <end position="434"/>
    </location>
</feature>
<evidence type="ECO:0000256" key="15">
    <source>
        <dbReference type="ARBA" id="ARBA00023180"/>
    </source>
</evidence>
<evidence type="ECO:0000313" key="31">
    <source>
        <dbReference type="Proteomes" id="UP000700334"/>
    </source>
</evidence>
<feature type="transmembrane region" description="Helical" evidence="25">
    <location>
        <begin position="2506"/>
        <end position="2525"/>
    </location>
</feature>
<dbReference type="EMBL" id="JAGFMF010011868">
    <property type="protein sequence ID" value="KAG8510565.1"/>
    <property type="molecule type" value="Genomic_DNA"/>
</dbReference>